<dbReference type="AlphaFoldDB" id="A0AAU9RUL8"/>
<evidence type="ECO:0000313" key="2">
    <source>
        <dbReference type="EMBL" id="CAH2050997.1"/>
    </source>
</evidence>
<dbReference type="Proteomes" id="UP000836841">
    <property type="component" value="Unassembled WGS sequence"/>
</dbReference>
<gene>
    <name evidence="2" type="ORF">TAV2_LOCUS8672</name>
</gene>
<organism evidence="2 3">
    <name type="scientific">Thlaspi arvense</name>
    <name type="common">Field penny-cress</name>
    <dbReference type="NCBI Taxonomy" id="13288"/>
    <lineage>
        <taxon>Eukaryota</taxon>
        <taxon>Viridiplantae</taxon>
        <taxon>Streptophyta</taxon>
        <taxon>Embryophyta</taxon>
        <taxon>Tracheophyta</taxon>
        <taxon>Spermatophyta</taxon>
        <taxon>Magnoliopsida</taxon>
        <taxon>eudicotyledons</taxon>
        <taxon>Gunneridae</taxon>
        <taxon>Pentapetalae</taxon>
        <taxon>rosids</taxon>
        <taxon>malvids</taxon>
        <taxon>Brassicales</taxon>
        <taxon>Brassicaceae</taxon>
        <taxon>Thlaspideae</taxon>
        <taxon>Thlaspi</taxon>
    </lineage>
</organism>
<feature type="domain" description="XS" evidence="1">
    <location>
        <begin position="8"/>
        <end position="99"/>
    </location>
</feature>
<comment type="caution">
    <text evidence="2">The sequence shown here is derived from an EMBL/GenBank/DDBJ whole genome shotgun (WGS) entry which is preliminary data.</text>
</comment>
<accession>A0AAU9RUL8</accession>
<dbReference type="Pfam" id="PF03468">
    <property type="entry name" value="XS"/>
    <property type="match status" value="1"/>
</dbReference>
<evidence type="ECO:0000259" key="1">
    <source>
        <dbReference type="Pfam" id="PF03468"/>
    </source>
</evidence>
<reference evidence="2 3" key="1">
    <citation type="submission" date="2022-03" db="EMBL/GenBank/DDBJ databases">
        <authorList>
            <person name="Nunn A."/>
            <person name="Chopra R."/>
            <person name="Nunn A."/>
            <person name="Contreras Garrido A."/>
        </authorList>
    </citation>
    <scope>NUCLEOTIDE SEQUENCE [LARGE SCALE GENOMIC DNA]</scope>
</reference>
<dbReference type="GO" id="GO:0031047">
    <property type="term" value="P:regulatory ncRNA-mediated gene silencing"/>
    <property type="evidence" value="ECO:0007669"/>
    <property type="project" value="InterPro"/>
</dbReference>
<dbReference type="PANTHER" id="PTHR46619:SF3">
    <property type="entry name" value="RNA RECOGNITION MOTIF XS DOMAIN PROTEIN"/>
    <property type="match status" value="1"/>
</dbReference>
<dbReference type="InterPro" id="IPR038588">
    <property type="entry name" value="XS_domain_sf"/>
</dbReference>
<sequence>MLHSDLGFGSGKAKAVYGRDGHLGITLVKFPGDQSGLKDAVRMSDYFEKENHGRRGWTRVQSLTLGKDSDSNPNLVKIDEKTGEKTRIFYAYLGIVSDLDKLDFDTRKKTVIESRREYKPSK</sequence>
<dbReference type="Gene3D" id="3.30.70.2890">
    <property type="entry name" value="XS domain"/>
    <property type="match status" value="1"/>
</dbReference>
<dbReference type="InterPro" id="IPR005380">
    <property type="entry name" value="XS_domain"/>
</dbReference>
<protein>
    <recommendedName>
        <fullName evidence="1">XS domain-containing protein</fullName>
    </recommendedName>
</protein>
<evidence type="ECO:0000313" key="3">
    <source>
        <dbReference type="Proteomes" id="UP000836841"/>
    </source>
</evidence>
<dbReference type="PANTHER" id="PTHR46619">
    <property type="entry name" value="RNA RECOGNITION MOTIF XS DOMAIN PROTEIN-RELATED"/>
    <property type="match status" value="1"/>
</dbReference>
<proteinExistence type="predicted"/>
<name>A0AAU9RUL8_THLAR</name>
<dbReference type="EMBL" id="CAJVSB020000447">
    <property type="protein sequence ID" value="CAH2050997.1"/>
    <property type="molecule type" value="Genomic_DNA"/>
</dbReference>
<keyword evidence="3" id="KW-1185">Reference proteome</keyword>